<dbReference type="EMBL" id="JACJKY010000007">
    <property type="protein sequence ID" value="MBM6920657.1"/>
    <property type="molecule type" value="Genomic_DNA"/>
</dbReference>
<keyword evidence="3" id="KW-1185">Reference proteome</keyword>
<feature type="transmembrane region" description="Helical" evidence="1">
    <location>
        <begin position="36"/>
        <end position="58"/>
    </location>
</feature>
<sequence length="75" mass="8381">MKHLKKMIAPILITVISLAYLIVFGVIFITVPGLPFLLSVTGGILWLFLAGVSIFVFVERIKEIRSGEEDDLSQY</sequence>
<evidence type="ECO:0000313" key="2">
    <source>
        <dbReference type="EMBL" id="MBM6920657.1"/>
    </source>
</evidence>
<feature type="transmembrane region" description="Helical" evidence="1">
    <location>
        <begin position="7"/>
        <end position="30"/>
    </location>
</feature>
<evidence type="ECO:0000256" key="1">
    <source>
        <dbReference type="SAM" id="Phobius"/>
    </source>
</evidence>
<name>A0A938X4L2_9FIRM</name>
<gene>
    <name evidence="2" type="ORF">H6A12_05745</name>
</gene>
<organism evidence="2 3">
    <name type="scientific">Merdimmobilis hominis</name>
    <dbReference type="NCBI Taxonomy" id="2897707"/>
    <lineage>
        <taxon>Bacteria</taxon>
        <taxon>Bacillati</taxon>
        <taxon>Bacillota</taxon>
        <taxon>Clostridia</taxon>
        <taxon>Eubacteriales</taxon>
        <taxon>Oscillospiraceae</taxon>
        <taxon>Merdimmobilis</taxon>
    </lineage>
</organism>
<dbReference type="AlphaFoldDB" id="A0A938X4L2"/>
<comment type="caution">
    <text evidence="2">The sequence shown here is derived from an EMBL/GenBank/DDBJ whole genome shotgun (WGS) entry which is preliminary data.</text>
</comment>
<accession>A0A938X4L2</accession>
<reference evidence="2" key="2">
    <citation type="journal article" date="2021" name="Sci. Rep.">
        <title>The distribution of antibiotic resistance genes in chicken gut microbiota commensals.</title>
        <authorList>
            <person name="Juricova H."/>
            <person name="Matiasovicova J."/>
            <person name="Kubasova T."/>
            <person name="Cejkova D."/>
            <person name="Rychlik I."/>
        </authorList>
    </citation>
    <scope>NUCLEOTIDE SEQUENCE</scope>
    <source>
        <strain evidence="2">An559</strain>
    </source>
</reference>
<evidence type="ECO:0000313" key="3">
    <source>
        <dbReference type="Proteomes" id="UP000774750"/>
    </source>
</evidence>
<keyword evidence="1" id="KW-0812">Transmembrane</keyword>
<dbReference type="Proteomes" id="UP000774750">
    <property type="component" value="Unassembled WGS sequence"/>
</dbReference>
<reference evidence="2" key="1">
    <citation type="submission" date="2020-08" db="EMBL/GenBank/DDBJ databases">
        <authorList>
            <person name="Cejkova D."/>
            <person name="Kubasova T."/>
            <person name="Jahodarova E."/>
            <person name="Rychlik I."/>
        </authorList>
    </citation>
    <scope>NUCLEOTIDE SEQUENCE</scope>
    <source>
        <strain evidence="2">An559</strain>
    </source>
</reference>
<protein>
    <submittedName>
        <fullName evidence="2">Uncharacterized protein</fullName>
    </submittedName>
</protein>
<proteinExistence type="predicted"/>
<keyword evidence="1" id="KW-0472">Membrane</keyword>
<dbReference type="RefSeq" id="WP_204445763.1">
    <property type="nucleotide sequence ID" value="NZ_JACJKY010000007.1"/>
</dbReference>
<keyword evidence="1" id="KW-1133">Transmembrane helix</keyword>